<dbReference type="InParanoid" id="D5GNM1"/>
<organism evidence="2 3">
    <name type="scientific">Tuber melanosporum (strain Mel28)</name>
    <name type="common">Perigord black truffle</name>
    <dbReference type="NCBI Taxonomy" id="656061"/>
    <lineage>
        <taxon>Eukaryota</taxon>
        <taxon>Fungi</taxon>
        <taxon>Dikarya</taxon>
        <taxon>Ascomycota</taxon>
        <taxon>Pezizomycotina</taxon>
        <taxon>Pezizomycetes</taxon>
        <taxon>Pezizales</taxon>
        <taxon>Tuberaceae</taxon>
        <taxon>Tuber</taxon>
    </lineage>
</organism>
<dbReference type="STRING" id="656061.D5GNM1"/>
<evidence type="ECO:0000313" key="3">
    <source>
        <dbReference type="Proteomes" id="UP000006911"/>
    </source>
</evidence>
<accession>D5GNM1</accession>
<dbReference type="AlphaFoldDB" id="D5GNM1"/>
<dbReference type="RefSeq" id="XP_002841923.1">
    <property type="nucleotide sequence ID" value="XM_002841877.1"/>
</dbReference>
<gene>
    <name evidence="2" type="ORF">GSTUM_00011361001</name>
</gene>
<protein>
    <submittedName>
        <fullName evidence="2">(Perigord truffle) hypothetical protein</fullName>
    </submittedName>
</protein>
<feature type="region of interest" description="Disordered" evidence="1">
    <location>
        <begin position="93"/>
        <end position="112"/>
    </location>
</feature>
<dbReference type="Pfam" id="PF04615">
    <property type="entry name" value="Utp14"/>
    <property type="match status" value="1"/>
</dbReference>
<reference evidence="2 3" key="1">
    <citation type="journal article" date="2010" name="Nature">
        <title>Perigord black truffle genome uncovers evolutionary origins and mechanisms of symbiosis.</title>
        <authorList>
            <person name="Martin F."/>
            <person name="Kohler A."/>
            <person name="Murat C."/>
            <person name="Balestrini R."/>
            <person name="Coutinho P.M."/>
            <person name="Jaillon O."/>
            <person name="Montanini B."/>
            <person name="Morin E."/>
            <person name="Noel B."/>
            <person name="Percudani R."/>
            <person name="Porcel B."/>
            <person name="Rubini A."/>
            <person name="Amicucci A."/>
            <person name="Amselem J."/>
            <person name="Anthouard V."/>
            <person name="Arcioni S."/>
            <person name="Artiguenave F."/>
            <person name="Aury J.M."/>
            <person name="Ballario P."/>
            <person name="Bolchi A."/>
            <person name="Brenna A."/>
            <person name="Brun A."/>
            <person name="Buee M."/>
            <person name="Cantarel B."/>
            <person name="Chevalier G."/>
            <person name="Couloux A."/>
            <person name="Da Silva C."/>
            <person name="Denoeud F."/>
            <person name="Duplessis S."/>
            <person name="Ghignone S."/>
            <person name="Hilselberger B."/>
            <person name="Iotti M."/>
            <person name="Marcais B."/>
            <person name="Mello A."/>
            <person name="Miranda M."/>
            <person name="Pacioni G."/>
            <person name="Quesneville H."/>
            <person name="Riccioni C."/>
            <person name="Ruotolo R."/>
            <person name="Splivallo R."/>
            <person name="Stocchi V."/>
            <person name="Tisserant E."/>
            <person name="Viscomi A.R."/>
            <person name="Zambonelli A."/>
            <person name="Zampieri E."/>
            <person name="Henrissat B."/>
            <person name="Lebrun M.H."/>
            <person name="Paolocci F."/>
            <person name="Bonfante P."/>
            <person name="Ottonello S."/>
            <person name="Wincker P."/>
        </authorList>
    </citation>
    <scope>NUCLEOTIDE SEQUENCE [LARGE SCALE GENOMIC DNA]</scope>
    <source>
        <strain evidence="2 3">Mel28</strain>
    </source>
</reference>
<sequence length="112" mass="13048">MYRDEIKAKRTKKIKSKSYRRILNKRRGKLKYAIEEVLAHERGGMPNEEDVVERERKRVEEKDLKTWAGYGTGFKRASNELQMGIAGNAVPQEDEEFECGGHREEDDVFNGD</sequence>
<dbReference type="HOGENOM" id="CLU_2147704_0_0_1"/>
<dbReference type="KEGG" id="tml:GSTUM_00011361001"/>
<keyword evidence="3" id="KW-1185">Reference proteome</keyword>
<dbReference type="GeneID" id="9186190"/>
<dbReference type="Proteomes" id="UP000006911">
    <property type="component" value="Unassembled WGS sequence"/>
</dbReference>
<proteinExistence type="predicted"/>
<evidence type="ECO:0000256" key="1">
    <source>
        <dbReference type="SAM" id="MobiDB-lite"/>
    </source>
</evidence>
<evidence type="ECO:0000313" key="2">
    <source>
        <dbReference type="EMBL" id="CAZ86114.1"/>
    </source>
</evidence>
<dbReference type="EMBL" id="FN430366">
    <property type="protein sequence ID" value="CAZ86114.1"/>
    <property type="molecule type" value="Genomic_DNA"/>
</dbReference>
<name>D5GNM1_TUBMM</name>